<keyword evidence="2" id="KW-1185">Reference proteome</keyword>
<name>A0ACC6KU58_9SPHI</name>
<organism evidence="1 2">
    <name type="scientific">Pedobacter africanus</name>
    <dbReference type="NCBI Taxonomy" id="151894"/>
    <lineage>
        <taxon>Bacteria</taxon>
        <taxon>Pseudomonadati</taxon>
        <taxon>Bacteroidota</taxon>
        <taxon>Sphingobacteriia</taxon>
        <taxon>Sphingobacteriales</taxon>
        <taxon>Sphingobacteriaceae</taxon>
        <taxon>Pedobacter</taxon>
    </lineage>
</organism>
<reference evidence="1" key="1">
    <citation type="submission" date="2023-07" db="EMBL/GenBank/DDBJ databases">
        <title>Sorghum-associated microbial communities from plants grown in Nebraska, USA.</title>
        <authorList>
            <person name="Schachtman D."/>
        </authorList>
    </citation>
    <scope>NUCLEOTIDE SEQUENCE</scope>
    <source>
        <strain evidence="1">2697</strain>
    </source>
</reference>
<evidence type="ECO:0000313" key="1">
    <source>
        <dbReference type="EMBL" id="MDR6782677.1"/>
    </source>
</evidence>
<dbReference type="Proteomes" id="UP001246858">
    <property type="component" value="Unassembled WGS sequence"/>
</dbReference>
<protein>
    <submittedName>
        <fullName evidence="1">Uncharacterized protein</fullName>
    </submittedName>
</protein>
<comment type="caution">
    <text evidence="1">The sequence shown here is derived from an EMBL/GenBank/DDBJ whole genome shotgun (WGS) entry which is preliminary data.</text>
</comment>
<evidence type="ECO:0000313" key="2">
    <source>
        <dbReference type="Proteomes" id="UP001246858"/>
    </source>
</evidence>
<accession>A0ACC6KU58</accession>
<dbReference type="EMBL" id="JAVDTF010000001">
    <property type="protein sequence ID" value="MDR6782677.1"/>
    <property type="molecule type" value="Genomic_DNA"/>
</dbReference>
<gene>
    <name evidence="1" type="ORF">J2X78_001229</name>
</gene>
<proteinExistence type="predicted"/>
<sequence length="36" mass="4401">MLYKYYLIFIATLATVLYFQEARAQQLKRFNINNKN</sequence>